<dbReference type="AlphaFoldDB" id="A0A419SJM7"/>
<dbReference type="Proteomes" id="UP000284219">
    <property type="component" value="Unassembled WGS sequence"/>
</dbReference>
<evidence type="ECO:0000256" key="2">
    <source>
        <dbReference type="ARBA" id="ARBA00012418"/>
    </source>
</evidence>
<proteinExistence type="inferred from homology"/>
<evidence type="ECO:0000313" key="11">
    <source>
        <dbReference type="EMBL" id="RKD24139.1"/>
    </source>
</evidence>
<evidence type="ECO:0000256" key="1">
    <source>
        <dbReference type="ARBA" id="ARBA00006711"/>
    </source>
</evidence>
<reference evidence="11 12" key="1">
    <citation type="submission" date="2016-08" db="EMBL/GenBank/DDBJ databases">
        <title>Novel Firmicute Genomes.</title>
        <authorList>
            <person name="Poppleton D.I."/>
            <person name="Gribaldo S."/>
        </authorList>
    </citation>
    <scope>NUCLEOTIDE SEQUENCE [LARGE SCALE GENOMIC DNA]</scope>
    <source>
        <strain evidence="11 12">RAOx-1</strain>
    </source>
</reference>
<keyword evidence="12" id="KW-1185">Reference proteome</keyword>
<dbReference type="InterPro" id="IPR006110">
    <property type="entry name" value="Pol_omega/Rpo6/RPB6"/>
</dbReference>
<evidence type="ECO:0000256" key="5">
    <source>
        <dbReference type="ARBA" id="ARBA00022679"/>
    </source>
</evidence>
<dbReference type="EMBL" id="MCHY01000008">
    <property type="protein sequence ID" value="RKD24139.1"/>
    <property type="molecule type" value="Genomic_DNA"/>
</dbReference>
<dbReference type="PANTHER" id="PTHR34476:SF1">
    <property type="entry name" value="DNA-DIRECTED RNA POLYMERASE SUBUNIT OMEGA"/>
    <property type="match status" value="1"/>
</dbReference>
<evidence type="ECO:0000256" key="7">
    <source>
        <dbReference type="ARBA" id="ARBA00023163"/>
    </source>
</evidence>
<dbReference type="Pfam" id="PF01192">
    <property type="entry name" value="RNA_pol_Rpb6"/>
    <property type="match status" value="1"/>
</dbReference>
<dbReference type="Gene3D" id="3.90.940.10">
    <property type="match status" value="1"/>
</dbReference>
<accession>A0A419SJM7</accession>
<gene>
    <name evidence="10" type="primary">rpoZ</name>
    <name evidence="11" type="ORF">BEP19_06950</name>
</gene>
<comment type="function">
    <text evidence="10">Promotes RNA polymerase assembly. Latches the N- and C-terminal regions of the beta' subunit thereby facilitating its interaction with the beta and alpha subunits.</text>
</comment>
<evidence type="ECO:0000256" key="4">
    <source>
        <dbReference type="ARBA" id="ARBA00022478"/>
    </source>
</evidence>
<keyword evidence="7 10" id="KW-0804">Transcription</keyword>
<evidence type="ECO:0000256" key="10">
    <source>
        <dbReference type="HAMAP-Rule" id="MF_00366"/>
    </source>
</evidence>
<dbReference type="GO" id="GO:0006351">
    <property type="term" value="P:DNA-templated transcription"/>
    <property type="evidence" value="ECO:0007669"/>
    <property type="project" value="UniProtKB-UniRule"/>
</dbReference>
<comment type="subunit">
    <text evidence="10">The RNAP catalytic core consists of 2 alpha, 1 beta, 1 beta' and 1 omega subunit. When a sigma factor is associated with the core the holoenzyme is formed, which can initiate transcription.</text>
</comment>
<dbReference type="EC" id="2.7.7.6" evidence="2 10"/>
<dbReference type="PANTHER" id="PTHR34476">
    <property type="entry name" value="DNA-DIRECTED RNA POLYMERASE SUBUNIT OMEGA"/>
    <property type="match status" value="1"/>
</dbReference>
<sequence>MIFPSIDKLVEKVESKYTLVTLAAKRARGLREVEKDAKADEPESKKFVGIALNEIMEDDLKYEKPVSATDE</sequence>
<comment type="catalytic activity">
    <reaction evidence="9 10">
        <text>RNA(n) + a ribonucleoside 5'-triphosphate = RNA(n+1) + diphosphate</text>
        <dbReference type="Rhea" id="RHEA:21248"/>
        <dbReference type="Rhea" id="RHEA-COMP:14527"/>
        <dbReference type="Rhea" id="RHEA-COMP:17342"/>
        <dbReference type="ChEBI" id="CHEBI:33019"/>
        <dbReference type="ChEBI" id="CHEBI:61557"/>
        <dbReference type="ChEBI" id="CHEBI:140395"/>
        <dbReference type="EC" id="2.7.7.6"/>
    </reaction>
</comment>
<evidence type="ECO:0000256" key="6">
    <source>
        <dbReference type="ARBA" id="ARBA00022695"/>
    </source>
</evidence>
<comment type="caution">
    <text evidence="11">The sequence shown here is derived from an EMBL/GenBank/DDBJ whole genome shotgun (WGS) entry which is preliminary data.</text>
</comment>
<keyword evidence="6 10" id="KW-0548">Nucleotidyltransferase</keyword>
<organism evidence="11 12">
    <name type="scientific">Ammoniphilus oxalaticus</name>
    <dbReference type="NCBI Taxonomy" id="66863"/>
    <lineage>
        <taxon>Bacteria</taxon>
        <taxon>Bacillati</taxon>
        <taxon>Bacillota</taxon>
        <taxon>Bacilli</taxon>
        <taxon>Bacillales</taxon>
        <taxon>Paenibacillaceae</taxon>
        <taxon>Aneurinibacillus group</taxon>
        <taxon>Ammoniphilus</taxon>
    </lineage>
</organism>
<dbReference type="HAMAP" id="MF_00366">
    <property type="entry name" value="RNApol_bact_RpoZ"/>
    <property type="match status" value="1"/>
</dbReference>
<evidence type="ECO:0000256" key="9">
    <source>
        <dbReference type="ARBA" id="ARBA00048552"/>
    </source>
</evidence>
<name>A0A419SJM7_9BACL</name>
<protein>
    <recommendedName>
        <fullName evidence="3 10">DNA-directed RNA polymerase subunit omega</fullName>
        <shortName evidence="10">RNAP omega subunit</shortName>
        <ecNumber evidence="2 10">2.7.7.6</ecNumber>
    </recommendedName>
    <alternativeName>
        <fullName evidence="10">RNA polymerase omega subunit</fullName>
    </alternativeName>
    <alternativeName>
        <fullName evidence="8 10">Transcriptase subunit omega</fullName>
    </alternativeName>
</protein>
<dbReference type="SMART" id="SM01409">
    <property type="entry name" value="RNA_pol_Rpb6"/>
    <property type="match status" value="1"/>
</dbReference>
<evidence type="ECO:0000256" key="8">
    <source>
        <dbReference type="ARBA" id="ARBA00029924"/>
    </source>
</evidence>
<dbReference type="NCBIfam" id="TIGR00690">
    <property type="entry name" value="rpoZ"/>
    <property type="match status" value="1"/>
</dbReference>
<keyword evidence="5 10" id="KW-0808">Transferase</keyword>
<dbReference type="InterPro" id="IPR003716">
    <property type="entry name" value="DNA-dir_RNA_pol_omega"/>
</dbReference>
<dbReference type="SUPFAM" id="SSF63562">
    <property type="entry name" value="RPB6/omega subunit-like"/>
    <property type="match status" value="1"/>
</dbReference>
<dbReference type="GO" id="GO:0003677">
    <property type="term" value="F:DNA binding"/>
    <property type="evidence" value="ECO:0007669"/>
    <property type="project" value="UniProtKB-UniRule"/>
</dbReference>
<dbReference type="GO" id="GO:0000428">
    <property type="term" value="C:DNA-directed RNA polymerase complex"/>
    <property type="evidence" value="ECO:0007669"/>
    <property type="project" value="UniProtKB-KW"/>
</dbReference>
<dbReference type="OrthoDB" id="9815459at2"/>
<dbReference type="GO" id="GO:0003899">
    <property type="term" value="F:DNA-directed RNA polymerase activity"/>
    <property type="evidence" value="ECO:0007669"/>
    <property type="project" value="UniProtKB-UniRule"/>
</dbReference>
<keyword evidence="4 10" id="KW-0240">DNA-directed RNA polymerase</keyword>
<comment type="similarity">
    <text evidence="1 10">Belongs to the RNA polymerase subunit omega family.</text>
</comment>
<evidence type="ECO:0000256" key="3">
    <source>
        <dbReference type="ARBA" id="ARBA00013725"/>
    </source>
</evidence>
<evidence type="ECO:0000313" key="12">
    <source>
        <dbReference type="Proteomes" id="UP000284219"/>
    </source>
</evidence>
<dbReference type="InterPro" id="IPR036161">
    <property type="entry name" value="RPB6/omega-like_sf"/>
</dbReference>